<dbReference type="AlphaFoldDB" id="A0AAD9JJT3"/>
<evidence type="ECO:0000256" key="1">
    <source>
        <dbReference type="ARBA" id="ARBA00004123"/>
    </source>
</evidence>
<name>A0AAD9JJT3_9ANNE</name>
<sequence length="136" mass="14143">MEAAQLKINENFPMASLMPRVSQSNCANNQLPVDPWLSAQLTSTPQLAALSGFLSPYMVQSTGQGNPAGIHGLTSLASLSGLMSAELRGGGGPGLSLGACPTESDDPRSTSIVSLRLKAREHMENMGCGNSENKSP</sequence>
<evidence type="ECO:0000313" key="3">
    <source>
        <dbReference type="EMBL" id="KAK2154503.1"/>
    </source>
</evidence>
<dbReference type="EMBL" id="JAODUP010000267">
    <property type="protein sequence ID" value="KAK2154503.1"/>
    <property type="molecule type" value="Genomic_DNA"/>
</dbReference>
<evidence type="ECO:0000313" key="4">
    <source>
        <dbReference type="Proteomes" id="UP001208570"/>
    </source>
</evidence>
<dbReference type="PROSITE" id="PS50803">
    <property type="entry name" value="OAR"/>
    <property type="match status" value="1"/>
</dbReference>
<dbReference type="Pfam" id="PF03826">
    <property type="entry name" value="OAR"/>
    <property type="match status" value="1"/>
</dbReference>
<evidence type="ECO:0000259" key="2">
    <source>
        <dbReference type="PROSITE" id="PS50803"/>
    </source>
</evidence>
<dbReference type="GO" id="GO:0005634">
    <property type="term" value="C:nucleus"/>
    <property type="evidence" value="ECO:0007669"/>
    <property type="project" value="UniProtKB-SubCell"/>
</dbReference>
<proteinExistence type="predicted"/>
<reference evidence="3" key="1">
    <citation type="journal article" date="2023" name="Mol. Biol. Evol.">
        <title>Third-Generation Sequencing Reveals the Adaptive Role of the Epigenome in Three Deep-Sea Polychaetes.</title>
        <authorList>
            <person name="Perez M."/>
            <person name="Aroh O."/>
            <person name="Sun Y."/>
            <person name="Lan Y."/>
            <person name="Juniper S.K."/>
            <person name="Young C.R."/>
            <person name="Angers B."/>
            <person name="Qian P.Y."/>
        </authorList>
    </citation>
    <scope>NUCLEOTIDE SEQUENCE</scope>
    <source>
        <strain evidence="3">P08H-3</strain>
    </source>
</reference>
<protein>
    <recommendedName>
        <fullName evidence="2">OAR domain-containing protein</fullName>
    </recommendedName>
</protein>
<comment type="subcellular location">
    <subcellularLocation>
        <location evidence="1">Nucleus</location>
    </subcellularLocation>
</comment>
<dbReference type="Proteomes" id="UP001208570">
    <property type="component" value="Unassembled WGS sequence"/>
</dbReference>
<keyword evidence="4" id="KW-1185">Reference proteome</keyword>
<dbReference type="InterPro" id="IPR003654">
    <property type="entry name" value="OAR_dom"/>
</dbReference>
<comment type="caution">
    <text evidence="3">The sequence shown here is derived from an EMBL/GenBank/DDBJ whole genome shotgun (WGS) entry which is preliminary data.</text>
</comment>
<gene>
    <name evidence="3" type="ORF">LSH36_267g03105</name>
</gene>
<accession>A0AAD9JJT3</accession>
<organism evidence="3 4">
    <name type="scientific">Paralvinella palmiformis</name>
    <dbReference type="NCBI Taxonomy" id="53620"/>
    <lineage>
        <taxon>Eukaryota</taxon>
        <taxon>Metazoa</taxon>
        <taxon>Spiralia</taxon>
        <taxon>Lophotrochozoa</taxon>
        <taxon>Annelida</taxon>
        <taxon>Polychaeta</taxon>
        <taxon>Sedentaria</taxon>
        <taxon>Canalipalpata</taxon>
        <taxon>Terebellida</taxon>
        <taxon>Terebelliformia</taxon>
        <taxon>Alvinellidae</taxon>
        <taxon>Paralvinella</taxon>
    </lineage>
</organism>
<feature type="domain" description="OAR" evidence="2">
    <location>
        <begin position="110"/>
        <end position="123"/>
    </location>
</feature>